<dbReference type="OrthoDB" id="2355011at2"/>
<accession>A0A0B5AUR7</accession>
<dbReference type="Proteomes" id="UP000031449">
    <property type="component" value="Chromosome"/>
</dbReference>
<dbReference type="EMBL" id="CP009416">
    <property type="protein sequence ID" value="AJD92477.1"/>
    <property type="molecule type" value="Genomic_DNA"/>
</dbReference>
<dbReference type="BioCyc" id="JESP1508404:G14D9-12441-MONOMER"/>
<organism evidence="1 2">
    <name type="scientific">Jeotgalibacillus malaysiensis</name>
    <dbReference type="NCBI Taxonomy" id="1508404"/>
    <lineage>
        <taxon>Bacteria</taxon>
        <taxon>Bacillati</taxon>
        <taxon>Bacillota</taxon>
        <taxon>Bacilli</taxon>
        <taxon>Bacillales</taxon>
        <taxon>Caryophanaceae</taxon>
        <taxon>Jeotgalibacillus</taxon>
    </lineage>
</organism>
<dbReference type="InterPro" id="IPR035903">
    <property type="entry name" value="HesB-like_dom_sf"/>
</dbReference>
<protein>
    <recommendedName>
        <fullName evidence="3">Adhesin</fullName>
    </recommendedName>
</protein>
<proteinExistence type="predicted"/>
<dbReference type="SUPFAM" id="SSF89360">
    <property type="entry name" value="HesB-like domain"/>
    <property type="match status" value="1"/>
</dbReference>
<reference evidence="1 2" key="1">
    <citation type="submission" date="2014-08" db="EMBL/GenBank/DDBJ databases">
        <title>Complete genome of a marine bacteria Jeotgalibacillus malaysiensis.</title>
        <authorList>
            <person name="Yaakop A.S."/>
            <person name="Chan K.-G."/>
            <person name="Goh K.M."/>
        </authorList>
    </citation>
    <scope>NUCLEOTIDE SEQUENCE [LARGE SCALE GENOMIC DNA]</scope>
    <source>
        <strain evidence="1 2">D5</strain>
    </source>
</reference>
<dbReference type="HOGENOM" id="CLU_069054_7_0_9"/>
<dbReference type="AlphaFoldDB" id="A0A0B5AUR7"/>
<dbReference type="STRING" id="1508404.JMA_31600"/>
<evidence type="ECO:0000313" key="2">
    <source>
        <dbReference type="Proteomes" id="UP000031449"/>
    </source>
</evidence>
<sequence>MIITDEAKEAFKTLFHQYESENIRVYFAGQGEGSPEIGLSFDVPEENDVIQTINGIKVAIDPQILFVAEELTLDVQDTPEGRGIVMTGGPEQIM</sequence>
<dbReference type="Gene3D" id="2.60.300.12">
    <property type="entry name" value="HesB-like domain"/>
    <property type="match status" value="1"/>
</dbReference>
<dbReference type="KEGG" id="jeo:JMA_31600"/>
<name>A0A0B5AUR7_9BACL</name>
<evidence type="ECO:0000313" key="1">
    <source>
        <dbReference type="EMBL" id="AJD92477.1"/>
    </source>
</evidence>
<gene>
    <name evidence="1" type="ORF">JMA_31600</name>
</gene>
<evidence type="ECO:0008006" key="3">
    <source>
        <dbReference type="Google" id="ProtNLM"/>
    </source>
</evidence>
<keyword evidence="2" id="KW-1185">Reference proteome</keyword>